<dbReference type="Pfam" id="PF00023">
    <property type="entry name" value="Ank"/>
    <property type="match status" value="1"/>
</dbReference>
<proteinExistence type="predicted"/>
<comment type="caution">
    <text evidence="3">The sequence shown here is derived from an EMBL/GenBank/DDBJ whole genome shotgun (WGS) entry which is preliminary data.</text>
</comment>
<dbReference type="AlphaFoldDB" id="A0AAV2TRA0"/>
<reference evidence="3" key="1">
    <citation type="submission" date="2024-06" db="EMBL/GenBank/DDBJ databases">
        <authorList>
            <person name="Liu X."/>
            <person name="Lenzi L."/>
            <person name="Haldenby T S."/>
            <person name="Uol C."/>
        </authorList>
    </citation>
    <scope>NUCLEOTIDE SEQUENCE</scope>
</reference>
<organism evidence="3 4">
    <name type="scientific">Calicophoron daubneyi</name>
    <name type="common">Rumen fluke</name>
    <name type="synonym">Paramphistomum daubneyi</name>
    <dbReference type="NCBI Taxonomy" id="300641"/>
    <lineage>
        <taxon>Eukaryota</taxon>
        <taxon>Metazoa</taxon>
        <taxon>Spiralia</taxon>
        <taxon>Lophotrochozoa</taxon>
        <taxon>Platyhelminthes</taxon>
        <taxon>Trematoda</taxon>
        <taxon>Digenea</taxon>
        <taxon>Plagiorchiida</taxon>
        <taxon>Pronocephalata</taxon>
        <taxon>Paramphistomoidea</taxon>
        <taxon>Paramphistomidae</taxon>
        <taxon>Calicophoron</taxon>
    </lineage>
</organism>
<dbReference type="GO" id="GO:0030837">
    <property type="term" value="P:negative regulation of actin filament polymerization"/>
    <property type="evidence" value="ECO:0007669"/>
    <property type="project" value="InterPro"/>
</dbReference>
<feature type="compositionally biased region" description="Polar residues" evidence="2">
    <location>
        <begin position="202"/>
        <end position="212"/>
    </location>
</feature>
<dbReference type="Proteomes" id="UP001497525">
    <property type="component" value="Unassembled WGS sequence"/>
</dbReference>
<dbReference type="PANTHER" id="PTHR24168">
    <property type="entry name" value="KN MOTIF AND ANKYRIN REPEAT DOMAIN-CONTAINING"/>
    <property type="match status" value="1"/>
</dbReference>
<feature type="region of interest" description="Disordered" evidence="2">
    <location>
        <begin position="191"/>
        <end position="212"/>
    </location>
</feature>
<dbReference type="PANTHER" id="PTHR24168:SF21">
    <property type="entry name" value="KANK, ISOFORM D"/>
    <property type="match status" value="1"/>
</dbReference>
<dbReference type="SMART" id="SM00248">
    <property type="entry name" value="ANK"/>
    <property type="match status" value="4"/>
</dbReference>
<dbReference type="Gene3D" id="1.25.40.20">
    <property type="entry name" value="Ankyrin repeat-containing domain"/>
    <property type="match status" value="1"/>
</dbReference>
<feature type="repeat" description="ANK" evidence="1">
    <location>
        <begin position="951"/>
        <end position="974"/>
    </location>
</feature>
<keyword evidence="1" id="KW-0040">ANK repeat</keyword>
<evidence type="ECO:0000256" key="1">
    <source>
        <dbReference type="PROSITE-ProRule" id="PRU00023"/>
    </source>
</evidence>
<accession>A0AAV2TRA0</accession>
<dbReference type="GO" id="GO:0005856">
    <property type="term" value="C:cytoskeleton"/>
    <property type="evidence" value="ECO:0007669"/>
    <property type="project" value="TreeGrafter"/>
</dbReference>
<dbReference type="SUPFAM" id="SSF48403">
    <property type="entry name" value="Ankyrin repeat"/>
    <property type="match status" value="1"/>
</dbReference>
<dbReference type="GO" id="GO:0005737">
    <property type="term" value="C:cytoplasm"/>
    <property type="evidence" value="ECO:0007669"/>
    <property type="project" value="TreeGrafter"/>
</dbReference>
<protein>
    <submittedName>
        <fullName evidence="3">Uncharacterized protein</fullName>
    </submittedName>
</protein>
<dbReference type="InterPro" id="IPR047184">
    <property type="entry name" value="KANK1-4"/>
</dbReference>
<dbReference type="EMBL" id="CAXLJL010000545">
    <property type="protein sequence ID" value="CAL5138873.1"/>
    <property type="molecule type" value="Genomic_DNA"/>
</dbReference>
<name>A0AAV2TRA0_CALDB</name>
<dbReference type="Pfam" id="PF12796">
    <property type="entry name" value="Ank_2"/>
    <property type="match status" value="1"/>
</dbReference>
<dbReference type="InterPro" id="IPR002110">
    <property type="entry name" value="Ankyrin_rpt"/>
</dbReference>
<gene>
    <name evidence="3" type="ORF">CDAUBV1_LOCUS13737</name>
</gene>
<dbReference type="PROSITE" id="PS50297">
    <property type="entry name" value="ANK_REP_REGION"/>
    <property type="match status" value="1"/>
</dbReference>
<feature type="compositionally biased region" description="Basic and acidic residues" evidence="2">
    <location>
        <begin position="192"/>
        <end position="201"/>
    </location>
</feature>
<sequence length="1167" mass="129155">MHCDPSVNGAITRYDTTGPLCSGSLDRLYLDGNCKGHADKASLRGSAGLSGIPDALRMTNWHSKMNLSAEQLIAIRDQLARSLARVHDLESQVRTIPGLYERINELSSSLAHQKEVSKLLQRRLSAKDLDDGTVDVILLKPSRNTTPEHGGDIDMNSEQTYRRSTSKEPNDPEACCPTCLNYIELRSMSGSEHSKSRELVTNDKTPQRATIQSASCQTTAYELPARLTSSRYPWILKNAETQTLPNKLHNCISSLTEKLKDFVEKNNLLSDPSFDFQRFTEFLNSCETQNWEQMLQILTVINPCLLPLPSPPSSAELRMATDTVQVTDNTTSTENSSVNFFDTFPSYYVPVVLSTLSRSVQLSSPLASAYSPCNFCAQNLLCSRPAHKFYSFPDLNARTQGCPVWIHMAHGLYQNLLHSSPLDRRFFQAYGSTSPSTGLQLTFTTYVNSSITQFVVRKHMSHFATEYRTPRRTSSLVSSFTRSTVQNHRSTIFLNCGPSICRLSQPSRHLGASSAYAGLLRYPSYCSLNQRFICAKPLDNLLYRTPAYSIIETAEELIVEQEEEILSPIAPVYKNISFSALLESIIQSAAVRRSFDGRFGLIGLPRLHGRASRTNTVTSECSTRLKQTPLSLLSSDRSSSQSLIICSDMTTSTSLKLSDQISSEGTDSRRSSRKQCLEMAFEKWRSSSEGLELIPSVTTDPGRPESQVTAVREPCPAESPEYLTLQTEFLSSVHPRLRRSDHPNQSSKLKPQVNKLSSPISCSCPNIAKPQTCISIERGLHGGAISDCIVVGYGLGSSKGNKVEPNQLGKTLAIDLLPDAQSSVNCSIVNNNVPFEQCEQILEVSTTEQTPSVHWDKTASDETKRRVMKNSSVPVSAAFLAACHTFAAWLEDSTTINCKTMNKAMDTLRRKWFEVTSGPFSSADTVDAHVRALKCLPACPLSRVINMADQSGNTALHYAVSYGRWSVVGVLLRNCPLLSVDKFNRTGYTPVMLAAVVPNQPANPEEIGALELMLLRSNLSLLSATAQKQSVLMLAAIHGRTELIDRLLATRKVPVNQRDSDGSTALMAAAEHNRTTVVRLLLSQKDIDTGIRDNDGYTALDIALAQSHHEIALMIYAKMKMEKLQNTRRSLRKSLTTLNSIFNSPRMRSQTECEMTVRDCSSTEVPN</sequence>
<evidence type="ECO:0000256" key="2">
    <source>
        <dbReference type="SAM" id="MobiDB-lite"/>
    </source>
</evidence>
<dbReference type="InterPro" id="IPR036770">
    <property type="entry name" value="Ankyrin_rpt-contain_sf"/>
</dbReference>
<evidence type="ECO:0000313" key="3">
    <source>
        <dbReference type="EMBL" id="CAL5138873.1"/>
    </source>
</evidence>
<evidence type="ECO:0000313" key="4">
    <source>
        <dbReference type="Proteomes" id="UP001497525"/>
    </source>
</evidence>
<dbReference type="PROSITE" id="PS50088">
    <property type="entry name" value="ANK_REPEAT"/>
    <property type="match status" value="1"/>
</dbReference>